<proteinExistence type="predicted"/>
<dbReference type="GO" id="GO:0008081">
    <property type="term" value="F:phosphoric diester hydrolase activity"/>
    <property type="evidence" value="ECO:0007669"/>
    <property type="project" value="InterPro"/>
</dbReference>
<gene>
    <name evidence="1" type="ORF">TorRG33x02_260070</name>
</gene>
<dbReference type="OrthoDB" id="1166507at2759"/>
<sequence length="139" mass="15698">MDVAHILLGRPWFYDHDVQHCGKENTYTFLHGKKTINLQLAKSTPRCKLIPKTSSVDISNHGIQILIAKPFERECINNGIVYALVAQDYFHFPASTSDLHSSFVAFLLKEFIDIIPTELSDALPPMRDIQHAIDLVPSP</sequence>
<protein>
    <submittedName>
        <fullName evidence="1">3'5'-cyclic nucleotide phosphodiesterase, conserved site</fullName>
    </submittedName>
</protein>
<dbReference type="InParanoid" id="A0A2P5D7A7"/>
<comment type="caution">
    <text evidence="1">The sequence shown here is derived from an EMBL/GenBank/DDBJ whole genome shotgun (WGS) entry which is preliminary data.</text>
</comment>
<dbReference type="AlphaFoldDB" id="A0A2P5D7A7"/>
<dbReference type="Proteomes" id="UP000237000">
    <property type="component" value="Unassembled WGS sequence"/>
</dbReference>
<dbReference type="EMBL" id="JXTC01000290">
    <property type="protein sequence ID" value="PON69180.1"/>
    <property type="molecule type" value="Genomic_DNA"/>
</dbReference>
<dbReference type="PROSITE" id="PS00126">
    <property type="entry name" value="PDEASE_I_1"/>
    <property type="match status" value="1"/>
</dbReference>
<accession>A0A2P5D7A7</accession>
<keyword evidence="2" id="KW-1185">Reference proteome</keyword>
<dbReference type="PANTHER" id="PTHR35046">
    <property type="entry name" value="ZINC KNUCKLE (CCHC-TYPE) FAMILY PROTEIN"/>
    <property type="match status" value="1"/>
</dbReference>
<name>A0A2P5D7A7_TREOI</name>
<evidence type="ECO:0000313" key="1">
    <source>
        <dbReference type="EMBL" id="PON69180.1"/>
    </source>
</evidence>
<dbReference type="InterPro" id="IPR023174">
    <property type="entry name" value="PDEase_CS"/>
</dbReference>
<evidence type="ECO:0000313" key="2">
    <source>
        <dbReference type="Proteomes" id="UP000237000"/>
    </source>
</evidence>
<organism evidence="1 2">
    <name type="scientific">Trema orientale</name>
    <name type="common">Charcoal tree</name>
    <name type="synonym">Celtis orientalis</name>
    <dbReference type="NCBI Taxonomy" id="63057"/>
    <lineage>
        <taxon>Eukaryota</taxon>
        <taxon>Viridiplantae</taxon>
        <taxon>Streptophyta</taxon>
        <taxon>Embryophyta</taxon>
        <taxon>Tracheophyta</taxon>
        <taxon>Spermatophyta</taxon>
        <taxon>Magnoliopsida</taxon>
        <taxon>eudicotyledons</taxon>
        <taxon>Gunneridae</taxon>
        <taxon>Pentapetalae</taxon>
        <taxon>rosids</taxon>
        <taxon>fabids</taxon>
        <taxon>Rosales</taxon>
        <taxon>Cannabaceae</taxon>
        <taxon>Trema</taxon>
    </lineage>
</organism>
<dbReference type="PANTHER" id="PTHR35046:SF26">
    <property type="entry name" value="RNA-DIRECTED DNA POLYMERASE"/>
    <property type="match status" value="1"/>
</dbReference>
<reference evidence="2" key="1">
    <citation type="submission" date="2016-06" db="EMBL/GenBank/DDBJ databases">
        <title>Parallel loss of symbiosis genes in relatives of nitrogen-fixing non-legume Parasponia.</title>
        <authorList>
            <person name="Van Velzen R."/>
            <person name="Holmer R."/>
            <person name="Bu F."/>
            <person name="Rutten L."/>
            <person name="Van Zeijl A."/>
            <person name="Liu W."/>
            <person name="Santuari L."/>
            <person name="Cao Q."/>
            <person name="Sharma T."/>
            <person name="Shen D."/>
            <person name="Roswanjaya Y."/>
            <person name="Wardhani T."/>
            <person name="Kalhor M.S."/>
            <person name="Jansen J."/>
            <person name="Van den Hoogen J."/>
            <person name="Gungor B."/>
            <person name="Hartog M."/>
            <person name="Hontelez J."/>
            <person name="Verver J."/>
            <person name="Yang W.-C."/>
            <person name="Schijlen E."/>
            <person name="Repin R."/>
            <person name="Schilthuizen M."/>
            <person name="Schranz E."/>
            <person name="Heidstra R."/>
            <person name="Miyata K."/>
            <person name="Fedorova E."/>
            <person name="Kohlen W."/>
            <person name="Bisseling T."/>
            <person name="Smit S."/>
            <person name="Geurts R."/>
        </authorList>
    </citation>
    <scope>NUCLEOTIDE SEQUENCE [LARGE SCALE GENOMIC DNA]</scope>
    <source>
        <strain evidence="2">cv. RG33-2</strain>
    </source>
</reference>